<comment type="caution">
    <text evidence="1">The sequence shown here is derived from an EMBL/GenBank/DDBJ whole genome shotgun (WGS) entry which is preliminary data.</text>
</comment>
<proteinExistence type="predicted"/>
<keyword evidence="2" id="KW-1185">Reference proteome</keyword>
<gene>
    <name evidence="1" type="ORF">LX97_02972</name>
</gene>
<accession>A0ABX5PV00</accession>
<sequence length="269" mass="30513">MRYICLLVAFCMSTTIFGQDISRTKVDGKIIVEGSDIYGITIYNTNSKQGTLTDAKGAFTIEVALNDLIEVRAIEYKNFDLRINQAQIDSKKLFVFLIEEIEKLDEVVIVSANKLTGDLKQDVTRSKPYVLNSNAAYFGVKKDIKDFGGNNKEQIEEIGVQSQSMQVVNSLNLTNVVDQLLIPLFRSEVQDKKSAGVPEVPAKSIKYYLGSSFLVNNFNIPEHRVEEFIRYVESKSFDFNLLNYGNELEFLALLDKKSKEFLKTKTKKE</sequence>
<dbReference type="EMBL" id="QKZR01000006">
    <property type="protein sequence ID" value="PZX37877.1"/>
    <property type="molecule type" value="Genomic_DNA"/>
</dbReference>
<protein>
    <submittedName>
        <fullName evidence="1">Carboxypeptidase-like protein</fullName>
    </submittedName>
</protein>
<name>A0ABX5PV00_9FLAO</name>
<reference evidence="1 2" key="1">
    <citation type="submission" date="2018-06" db="EMBL/GenBank/DDBJ databases">
        <title>Genomic Encyclopedia of Archaeal and Bacterial Type Strains, Phase II (KMG-II): from individual species to whole genera.</title>
        <authorList>
            <person name="Goeker M."/>
        </authorList>
    </citation>
    <scope>NUCLEOTIDE SEQUENCE [LARGE SCALE GENOMIC DNA]</scope>
    <source>
        <strain evidence="1 2">DSM 17205</strain>
    </source>
</reference>
<dbReference type="SUPFAM" id="SSF49464">
    <property type="entry name" value="Carboxypeptidase regulatory domain-like"/>
    <property type="match status" value="1"/>
</dbReference>
<evidence type="ECO:0000313" key="2">
    <source>
        <dbReference type="Proteomes" id="UP000248584"/>
    </source>
</evidence>
<dbReference type="Pfam" id="PF13715">
    <property type="entry name" value="CarbopepD_reg_2"/>
    <property type="match status" value="1"/>
</dbReference>
<organism evidence="1 2">
    <name type="scientific">Nonlabens dokdonensis</name>
    <dbReference type="NCBI Taxonomy" id="328515"/>
    <lineage>
        <taxon>Bacteria</taxon>
        <taxon>Pseudomonadati</taxon>
        <taxon>Bacteroidota</taxon>
        <taxon>Flavobacteriia</taxon>
        <taxon>Flavobacteriales</taxon>
        <taxon>Flavobacteriaceae</taxon>
        <taxon>Nonlabens</taxon>
    </lineage>
</organism>
<dbReference type="InterPro" id="IPR008969">
    <property type="entry name" value="CarboxyPept-like_regulatory"/>
</dbReference>
<evidence type="ECO:0000313" key="1">
    <source>
        <dbReference type="EMBL" id="PZX37877.1"/>
    </source>
</evidence>
<dbReference type="Proteomes" id="UP000248584">
    <property type="component" value="Unassembled WGS sequence"/>
</dbReference>